<dbReference type="PROSITE" id="PS51257">
    <property type="entry name" value="PROKAR_LIPOPROTEIN"/>
    <property type="match status" value="1"/>
</dbReference>
<evidence type="ECO:0000313" key="3">
    <source>
        <dbReference type="Proteomes" id="UP000784128"/>
    </source>
</evidence>
<accession>A0ABS5U9A1</accession>
<dbReference type="Proteomes" id="UP000784128">
    <property type="component" value="Unassembled WGS sequence"/>
</dbReference>
<gene>
    <name evidence="2" type="ORF">KJB30_10655</name>
</gene>
<evidence type="ECO:0008006" key="4">
    <source>
        <dbReference type="Google" id="ProtNLM"/>
    </source>
</evidence>
<proteinExistence type="predicted"/>
<organism evidence="2 3">
    <name type="scientific">Pelotalea chapellei</name>
    <dbReference type="NCBI Taxonomy" id="44671"/>
    <lineage>
        <taxon>Bacteria</taxon>
        <taxon>Pseudomonadati</taxon>
        <taxon>Thermodesulfobacteriota</taxon>
        <taxon>Desulfuromonadia</taxon>
        <taxon>Geobacterales</taxon>
        <taxon>Geobacteraceae</taxon>
        <taxon>Pelotalea</taxon>
    </lineage>
</organism>
<sequence>MDIRKILAAAGMIMTLSCGTALATPSTQIWIPSPDVKGFKDVHIDVDNYMRLSPKADAGPNYYNLGVSAGVLPFENVKLEVGADMIVSGFQNDNQADNHPFYFNAKLGTPEDGFGIKGLPAFAVGAFNLGTYDRPDKGLSTRQNIVYGLVGKTFPVIGRLSAGGYHGSSRALATPGNPSGTDNNNGILASWDRSMPEISDKLWLAVDYMSGNNYNGEISVGGSWAFSKQASLLVGVVFFNPFYNISAADNGALPGGKPALTTQLDISF</sequence>
<dbReference type="RefSeq" id="WP_214298961.1">
    <property type="nucleotide sequence ID" value="NZ_JAHDYS010000009.1"/>
</dbReference>
<keyword evidence="1" id="KW-0732">Signal</keyword>
<feature type="chain" id="PRO_5045836234" description="Outer membrane beta-barrel porin/alpha-amylase" evidence="1">
    <location>
        <begin position="24"/>
        <end position="268"/>
    </location>
</feature>
<evidence type="ECO:0000313" key="2">
    <source>
        <dbReference type="EMBL" id="MBT1072247.1"/>
    </source>
</evidence>
<reference evidence="2 3" key="1">
    <citation type="submission" date="2021-05" db="EMBL/GenBank/DDBJ databases">
        <title>The draft genome of Geobacter chapellei DSM 13688.</title>
        <authorList>
            <person name="Xu Z."/>
            <person name="Masuda Y."/>
            <person name="Itoh H."/>
            <person name="Senoo K."/>
        </authorList>
    </citation>
    <scope>NUCLEOTIDE SEQUENCE [LARGE SCALE GENOMIC DNA]</scope>
    <source>
        <strain evidence="2 3">DSM 13688</strain>
    </source>
</reference>
<comment type="caution">
    <text evidence="2">The sequence shown here is derived from an EMBL/GenBank/DDBJ whole genome shotgun (WGS) entry which is preliminary data.</text>
</comment>
<keyword evidence="3" id="KW-1185">Reference proteome</keyword>
<dbReference type="EMBL" id="JAHDYS010000009">
    <property type="protein sequence ID" value="MBT1072247.1"/>
    <property type="molecule type" value="Genomic_DNA"/>
</dbReference>
<name>A0ABS5U9A1_9BACT</name>
<protein>
    <recommendedName>
        <fullName evidence="4">Outer membrane beta-barrel porin/alpha-amylase</fullName>
    </recommendedName>
</protein>
<evidence type="ECO:0000256" key="1">
    <source>
        <dbReference type="SAM" id="SignalP"/>
    </source>
</evidence>
<feature type="signal peptide" evidence="1">
    <location>
        <begin position="1"/>
        <end position="23"/>
    </location>
</feature>